<evidence type="ECO:0000313" key="13">
    <source>
        <dbReference type="EMBL" id="RAV98586.1"/>
    </source>
</evidence>
<keyword evidence="10" id="KW-1133">Transmembrane helix</keyword>
<feature type="transmembrane region" description="Helical" evidence="10">
    <location>
        <begin position="274"/>
        <end position="292"/>
    </location>
</feature>
<dbReference type="Pfam" id="PF00512">
    <property type="entry name" value="HisKA"/>
    <property type="match status" value="1"/>
</dbReference>
<keyword evidence="10" id="KW-0472">Membrane</keyword>
<dbReference type="EMBL" id="QMFY01000016">
    <property type="protein sequence ID" value="RAV98586.1"/>
    <property type="molecule type" value="Genomic_DNA"/>
</dbReference>
<dbReference type="GO" id="GO:0016020">
    <property type="term" value="C:membrane"/>
    <property type="evidence" value="ECO:0007669"/>
    <property type="project" value="UniProtKB-SubCell"/>
</dbReference>
<comment type="caution">
    <text evidence="13">The sequence shown here is derived from an EMBL/GenBank/DDBJ whole genome shotgun (WGS) entry which is preliminary data.</text>
</comment>
<dbReference type="PROSITE" id="PS50109">
    <property type="entry name" value="HIS_KIN"/>
    <property type="match status" value="1"/>
</dbReference>
<evidence type="ECO:0000256" key="7">
    <source>
        <dbReference type="ARBA" id="ARBA00022777"/>
    </source>
</evidence>
<evidence type="ECO:0000256" key="2">
    <source>
        <dbReference type="ARBA" id="ARBA00004370"/>
    </source>
</evidence>
<feature type="transmembrane region" description="Helical" evidence="10">
    <location>
        <begin position="410"/>
        <end position="428"/>
    </location>
</feature>
<keyword evidence="9" id="KW-0902">Two-component regulatory system</keyword>
<feature type="transmembrane region" description="Helical" evidence="10">
    <location>
        <begin position="7"/>
        <end position="27"/>
    </location>
</feature>
<keyword evidence="5" id="KW-0808">Transferase</keyword>
<reference evidence="13 14" key="1">
    <citation type="submission" date="2018-06" db="EMBL/GenBank/DDBJ databases">
        <title>Chryseolinea flavus sp. nov., a member of the phylum Bacteroidetes isolated from soil.</title>
        <authorList>
            <person name="Li Y."/>
            <person name="Wang J."/>
        </authorList>
    </citation>
    <scope>NUCLEOTIDE SEQUENCE [LARGE SCALE GENOMIC DNA]</scope>
    <source>
        <strain evidence="13 14">SDU1-6</strain>
    </source>
</reference>
<evidence type="ECO:0000256" key="10">
    <source>
        <dbReference type="SAM" id="Phobius"/>
    </source>
</evidence>
<keyword evidence="10" id="KW-0812">Transmembrane</keyword>
<dbReference type="SUPFAM" id="SSF47384">
    <property type="entry name" value="Homodimeric domain of signal transducing histidine kinase"/>
    <property type="match status" value="1"/>
</dbReference>
<keyword evidence="14" id="KW-1185">Reference proteome</keyword>
<feature type="transmembrane region" description="Helical" evidence="10">
    <location>
        <begin position="226"/>
        <end position="247"/>
    </location>
</feature>
<feature type="transmembrane region" description="Helical" evidence="10">
    <location>
        <begin position="701"/>
        <end position="723"/>
    </location>
</feature>
<dbReference type="PANTHER" id="PTHR43065:SF46">
    <property type="entry name" value="C4-DICARBOXYLATE TRANSPORT SENSOR PROTEIN DCTB"/>
    <property type="match status" value="1"/>
</dbReference>
<keyword evidence="7" id="KW-0418">Kinase</keyword>
<dbReference type="PROSITE" id="PS50885">
    <property type="entry name" value="HAMP"/>
    <property type="match status" value="1"/>
</dbReference>
<dbReference type="Gene3D" id="1.10.287.130">
    <property type="match status" value="1"/>
</dbReference>
<dbReference type="InterPro" id="IPR036097">
    <property type="entry name" value="HisK_dim/P_sf"/>
</dbReference>
<feature type="transmembrane region" description="Helical" evidence="10">
    <location>
        <begin position="387"/>
        <end position="404"/>
    </location>
</feature>
<dbReference type="AlphaFoldDB" id="A0A364XX72"/>
<sequence>MNLKVKSSIALIVSVVLFAAGCALLYWTKTNDDPQIIATKLSERLQQEIQLVDDDVKRIEGKVSSGKYVDECQYPYYIYQFQSLKYWSDHTFVPSYPAVADSFKLKLLKYGNSEYVAVKHELKNGYTLVAIIPLYRKYSITNDYLQTTWNEKIFPSRSFVIHEANASQGEPIIVDKQVVFRVSFVNGEFTFGHALSWIGVALILASLCYAVYRLMRFFSALRYADVGFVALFLTLRLLRHVMITFNFPNDYLHSDLFNPGEFASSNLNGSLGDLWLNELALLVLCLFIFQHYPKLFLLRVQRRSALLNWTISVFYALAVLFAFMFPFIVIQTLANNSSIVLDVSHSLSFDTPRVAALGAVLLAGICSFLFAHAFIRLLIGDKKRTRIMISFFIAVIFFVGINEWTGQRYISSVILGTIYIGVVYVAGFSSSLMRLRFSTFGYLFACIFFFSVNGAYAIYHYSWQQKIDDQFRFANEFLIDRDIFGEYLLQETAAKISRDVFIQTRVASPFLNRDAIRQKIRQVFLPGYFNKYDVEIFLFNSSGGSLDEGVSITFAELIRNNKAATQTGYGDVYYLNSIDGTVAQQYVVAVPVKRSSSIAGYVVLTLGLKRVIPQNVYPELLVDNRAQQVFREQDLSYVVFSREGILYSAGDFNYEQFDREWLGSIDIHTQGFNAAGYDHIAEEDDNGRVAVVSSPETTKTYALGIFSFLMVLGLMLVLVFILIQGLVNYFRGDKLYFSARVQLYLNLAFFLPLIVVSISTLSLTNRFSQNQLNQEYLDKARAFGDQLSVTLSEVLESDDVNIPTFNSSVGDLAKLTNMDANVYDKFGVLMATSQPLIFENNLLSDYINQSALQKVRIGDNAFIRTEQAGKLMYYVAYAALKKPSSGELIGIVGIPFFRSAFSLEKVQIGIFVNILNTFCLIFIALVILSYFVSQWLTFPLKFITQSLRRTSLTKTNQPLVWKADDEIGLMVREYNQMLFSLSESKAELEQTQRERAWREIAQQVAHEIKNPLTPMKLTLQQLERALQSGKSSEEKTQKAVSSLLTQVDTLNEIASSFSSFAKMPEPVIQKLEITSLIKRIVDLHSPTGDLSVRLPHRELYVMGDEQLLGRTFSNIILNAFQAAIPGRSNPVVVDVDVANKQCVVSIADRGKGIEPAIAERIFIPYFTTKKSGSGLGLAIAKQGIEQMKGKLWFETKPGLGTAFFIELPLIES</sequence>
<protein>
    <recommendedName>
        <fullName evidence="3">histidine kinase</fullName>
        <ecNumber evidence="3">2.7.13.3</ecNumber>
    </recommendedName>
</protein>
<dbReference type="PRINTS" id="PR00344">
    <property type="entry name" value="BCTRLSENSOR"/>
</dbReference>
<evidence type="ECO:0000256" key="5">
    <source>
        <dbReference type="ARBA" id="ARBA00022679"/>
    </source>
</evidence>
<dbReference type="GO" id="GO:0005524">
    <property type="term" value="F:ATP binding"/>
    <property type="evidence" value="ECO:0007669"/>
    <property type="project" value="UniProtKB-KW"/>
</dbReference>
<dbReference type="SMART" id="SM00387">
    <property type="entry name" value="HATPase_c"/>
    <property type="match status" value="1"/>
</dbReference>
<gene>
    <name evidence="13" type="ORF">DQQ10_22890</name>
</gene>
<dbReference type="PROSITE" id="PS51257">
    <property type="entry name" value="PROKAR_LIPOPROTEIN"/>
    <property type="match status" value="1"/>
</dbReference>
<dbReference type="Proteomes" id="UP000251889">
    <property type="component" value="Unassembled WGS sequence"/>
</dbReference>
<dbReference type="GO" id="GO:0000155">
    <property type="term" value="F:phosphorelay sensor kinase activity"/>
    <property type="evidence" value="ECO:0007669"/>
    <property type="project" value="InterPro"/>
</dbReference>
<dbReference type="SMART" id="SM00388">
    <property type="entry name" value="HisKA"/>
    <property type="match status" value="1"/>
</dbReference>
<feature type="transmembrane region" description="Helical" evidence="10">
    <location>
        <begin position="743"/>
        <end position="763"/>
    </location>
</feature>
<comment type="catalytic activity">
    <reaction evidence="1">
        <text>ATP + protein L-histidine = ADP + protein N-phospho-L-histidine.</text>
        <dbReference type="EC" id="2.7.13.3"/>
    </reaction>
</comment>
<feature type="transmembrane region" description="Helical" evidence="10">
    <location>
        <begin position="313"/>
        <end position="334"/>
    </location>
</feature>
<dbReference type="InterPro" id="IPR004358">
    <property type="entry name" value="Sig_transdc_His_kin-like_C"/>
</dbReference>
<evidence type="ECO:0000256" key="9">
    <source>
        <dbReference type="ARBA" id="ARBA00023012"/>
    </source>
</evidence>
<feature type="domain" description="Histidine kinase" evidence="11">
    <location>
        <begin position="1003"/>
        <end position="1211"/>
    </location>
</feature>
<feature type="transmembrane region" description="Helical" evidence="10">
    <location>
        <begin position="354"/>
        <end position="375"/>
    </location>
</feature>
<proteinExistence type="predicted"/>
<evidence type="ECO:0000259" key="11">
    <source>
        <dbReference type="PROSITE" id="PS50109"/>
    </source>
</evidence>
<dbReference type="EC" id="2.7.13.3" evidence="3"/>
<dbReference type="Gene3D" id="6.10.340.10">
    <property type="match status" value="1"/>
</dbReference>
<dbReference type="InterPro" id="IPR005467">
    <property type="entry name" value="His_kinase_dom"/>
</dbReference>
<accession>A0A364XX72</accession>
<dbReference type="InterPro" id="IPR036890">
    <property type="entry name" value="HATPase_C_sf"/>
</dbReference>
<keyword evidence="8" id="KW-0067">ATP-binding</keyword>
<dbReference type="SUPFAM" id="SSF55874">
    <property type="entry name" value="ATPase domain of HSP90 chaperone/DNA topoisomerase II/histidine kinase"/>
    <property type="match status" value="1"/>
</dbReference>
<dbReference type="InterPro" id="IPR003594">
    <property type="entry name" value="HATPase_dom"/>
</dbReference>
<evidence type="ECO:0000256" key="4">
    <source>
        <dbReference type="ARBA" id="ARBA00022553"/>
    </source>
</evidence>
<evidence type="ECO:0000256" key="6">
    <source>
        <dbReference type="ARBA" id="ARBA00022741"/>
    </source>
</evidence>
<dbReference type="Pfam" id="PF02518">
    <property type="entry name" value="HATPase_c"/>
    <property type="match status" value="1"/>
</dbReference>
<dbReference type="InterPro" id="IPR003660">
    <property type="entry name" value="HAMP_dom"/>
</dbReference>
<comment type="subcellular location">
    <subcellularLocation>
        <location evidence="2">Membrane</location>
    </subcellularLocation>
</comment>
<evidence type="ECO:0000256" key="8">
    <source>
        <dbReference type="ARBA" id="ARBA00022840"/>
    </source>
</evidence>
<feature type="domain" description="HAMP" evidence="12">
    <location>
        <begin position="934"/>
        <end position="986"/>
    </location>
</feature>
<dbReference type="Gene3D" id="3.30.565.10">
    <property type="entry name" value="Histidine kinase-like ATPase, C-terminal domain"/>
    <property type="match status" value="1"/>
</dbReference>
<evidence type="ECO:0000259" key="12">
    <source>
        <dbReference type="PROSITE" id="PS50885"/>
    </source>
</evidence>
<keyword evidence="4" id="KW-0597">Phosphoprotein</keyword>
<dbReference type="CDD" id="cd00082">
    <property type="entry name" value="HisKA"/>
    <property type="match status" value="1"/>
</dbReference>
<dbReference type="InterPro" id="IPR003661">
    <property type="entry name" value="HisK_dim/P_dom"/>
</dbReference>
<organism evidence="13 14">
    <name type="scientific">Pseudochryseolinea flava</name>
    <dbReference type="NCBI Taxonomy" id="2059302"/>
    <lineage>
        <taxon>Bacteria</taxon>
        <taxon>Pseudomonadati</taxon>
        <taxon>Bacteroidota</taxon>
        <taxon>Cytophagia</taxon>
        <taxon>Cytophagales</taxon>
        <taxon>Fulvivirgaceae</taxon>
        <taxon>Pseudochryseolinea</taxon>
    </lineage>
</organism>
<evidence type="ECO:0000256" key="3">
    <source>
        <dbReference type="ARBA" id="ARBA00012438"/>
    </source>
</evidence>
<dbReference type="PANTHER" id="PTHR43065">
    <property type="entry name" value="SENSOR HISTIDINE KINASE"/>
    <property type="match status" value="1"/>
</dbReference>
<evidence type="ECO:0000256" key="1">
    <source>
        <dbReference type="ARBA" id="ARBA00000085"/>
    </source>
</evidence>
<name>A0A364XX72_9BACT</name>
<feature type="transmembrane region" description="Helical" evidence="10">
    <location>
        <begin position="440"/>
        <end position="459"/>
    </location>
</feature>
<feature type="transmembrane region" description="Helical" evidence="10">
    <location>
        <begin position="908"/>
        <end position="932"/>
    </location>
</feature>
<evidence type="ECO:0000313" key="14">
    <source>
        <dbReference type="Proteomes" id="UP000251889"/>
    </source>
</evidence>
<keyword evidence="6" id="KW-0547">Nucleotide-binding</keyword>
<feature type="transmembrane region" description="Helical" evidence="10">
    <location>
        <begin position="194"/>
        <end position="214"/>
    </location>
</feature>